<evidence type="ECO:0000313" key="3">
    <source>
        <dbReference type="Proteomes" id="UP001333110"/>
    </source>
</evidence>
<keyword evidence="1" id="KW-1133">Transmembrane helix</keyword>
<dbReference type="AlphaFoldDB" id="A0AAN7RHS5"/>
<feature type="transmembrane region" description="Helical" evidence="1">
    <location>
        <begin position="25"/>
        <end position="46"/>
    </location>
</feature>
<evidence type="ECO:0000256" key="1">
    <source>
        <dbReference type="SAM" id="Phobius"/>
    </source>
</evidence>
<dbReference type="EMBL" id="JAUNZN010000032">
    <property type="protein sequence ID" value="KAK4807169.1"/>
    <property type="molecule type" value="Genomic_DNA"/>
</dbReference>
<organism evidence="2 3">
    <name type="scientific">Mycteria americana</name>
    <name type="common">Wood stork</name>
    <dbReference type="NCBI Taxonomy" id="33587"/>
    <lineage>
        <taxon>Eukaryota</taxon>
        <taxon>Metazoa</taxon>
        <taxon>Chordata</taxon>
        <taxon>Craniata</taxon>
        <taxon>Vertebrata</taxon>
        <taxon>Euteleostomi</taxon>
        <taxon>Archelosauria</taxon>
        <taxon>Archosauria</taxon>
        <taxon>Dinosauria</taxon>
        <taxon>Saurischia</taxon>
        <taxon>Theropoda</taxon>
        <taxon>Coelurosauria</taxon>
        <taxon>Aves</taxon>
        <taxon>Neognathae</taxon>
        <taxon>Neoaves</taxon>
        <taxon>Aequornithes</taxon>
        <taxon>Ciconiiformes</taxon>
        <taxon>Ciconiidae</taxon>
        <taxon>Mycteria</taxon>
    </lineage>
</organism>
<proteinExistence type="predicted"/>
<keyword evidence="1" id="KW-0812">Transmembrane</keyword>
<evidence type="ECO:0000313" key="2">
    <source>
        <dbReference type="EMBL" id="KAK4807169.1"/>
    </source>
</evidence>
<dbReference type="Proteomes" id="UP001333110">
    <property type="component" value="Unassembled WGS sequence"/>
</dbReference>
<keyword evidence="1" id="KW-0472">Membrane</keyword>
<name>A0AAN7RHS5_MYCAM</name>
<reference evidence="2 3" key="1">
    <citation type="journal article" date="2023" name="J. Hered.">
        <title>Chromosome-level genome of the wood stork (Mycteria americana) provides insight into avian chromosome evolution.</title>
        <authorList>
            <person name="Flamio R. Jr."/>
            <person name="Ramstad K.M."/>
        </authorList>
    </citation>
    <scope>NUCLEOTIDE SEQUENCE [LARGE SCALE GENOMIC DNA]</scope>
    <source>
        <strain evidence="2">JAX WOST 10</strain>
    </source>
</reference>
<accession>A0AAN7RHS5</accession>
<keyword evidence="3" id="KW-1185">Reference proteome</keyword>
<comment type="caution">
    <text evidence="2">The sequence shown here is derived from an EMBL/GenBank/DDBJ whole genome shotgun (WGS) entry which is preliminary data.</text>
</comment>
<gene>
    <name evidence="2" type="ORF">QYF61_024289</name>
</gene>
<protein>
    <submittedName>
        <fullName evidence="2">Uncharacterized protein</fullName>
    </submittedName>
</protein>
<sequence length="114" mass="12658">MTCRGPFQPQPFCDSMTIHLSHFNLSSLIHLLVVLMFLSGPTLGYLEYSGPRILCIPDSKTLGVDLESPLSTNQLMDGNQGVSVGAIFPLVHCCGSDWQLLFFDPQQPHNRRVL</sequence>